<evidence type="ECO:0000313" key="2">
    <source>
        <dbReference type="EMBL" id="KAH0562494.1"/>
    </source>
</evidence>
<keyword evidence="3" id="KW-1185">Reference proteome</keyword>
<keyword evidence="1" id="KW-0472">Membrane</keyword>
<keyword evidence="1" id="KW-1133">Transmembrane helix</keyword>
<comment type="caution">
    <text evidence="2">The sequence shown here is derived from an EMBL/GenBank/DDBJ whole genome shotgun (WGS) entry which is preliminary data.</text>
</comment>
<feature type="transmembrane region" description="Helical" evidence="1">
    <location>
        <begin position="38"/>
        <end position="56"/>
    </location>
</feature>
<sequence length="155" mass="18004">MRHLLDYPPVDERARLTGGVVPLTILYLITVHSLSNQSLRVFLFLSFMLLIWLAMLHDTSGSATVDDMIGMLFVGWFFRALDYIVLTDTAKEFYKTEGGGEDKNREKDPWRMGVQTWSKAKWMWSASIWTNDRGINWSWEVKNIRPKVPVGYSVR</sequence>
<dbReference type="AlphaFoldDB" id="A0A9P8LEH4"/>
<organism evidence="2 3">
    <name type="scientific">Trichoglossum hirsutum</name>
    <dbReference type="NCBI Taxonomy" id="265104"/>
    <lineage>
        <taxon>Eukaryota</taxon>
        <taxon>Fungi</taxon>
        <taxon>Dikarya</taxon>
        <taxon>Ascomycota</taxon>
        <taxon>Pezizomycotina</taxon>
        <taxon>Geoglossomycetes</taxon>
        <taxon>Geoglossales</taxon>
        <taxon>Geoglossaceae</taxon>
        <taxon>Trichoglossum</taxon>
    </lineage>
</organism>
<gene>
    <name evidence="2" type="ORF">GP486_002815</name>
</gene>
<keyword evidence="1" id="KW-0812">Transmembrane</keyword>
<feature type="transmembrane region" description="Helical" evidence="1">
    <location>
        <begin position="14"/>
        <end position="31"/>
    </location>
</feature>
<dbReference type="Proteomes" id="UP000750711">
    <property type="component" value="Unassembled WGS sequence"/>
</dbReference>
<reference evidence="2" key="1">
    <citation type="submission" date="2021-03" db="EMBL/GenBank/DDBJ databases">
        <title>Comparative genomics and phylogenomic investigation of the class Geoglossomycetes provide insights into ecological specialization and systematics.</title>
        <authorList>
            <person name="Melie T."/>
            <person name="Pirro S."/>
            <person name="Miller A.N."/>
            <person name="Quandt A."/>
        </authorList>
    </citation>
    <scope>NUCLEOTIDE SEQUENCE</scope>
    <source>
        <strain evidence="2">CAQ_001_2017</strain>
    </source>
</reference>
<feature type="transmembrane region" description="Helical" evidence="1">
    <location>
        <begin position="68"/>
        <end position="86"/>
    </location>
</feature>
<accession>A0A9P8LEH4</accession>
<protein>
    <submittedName>
        <fullName evidence="2">Uncharacterized protein</fullName>
    </submittedName>
</protein>
<name>A0A9P8LEH4_9PEZI</name>
<evidence type="ECO:0000256" key="1">
    <source>
        <dbReference type="SAM" id="Phobius"/>
    </source>
</evidence>
<evidence type="ECO:0000313" key="3">
    <source>
        <dbReference type="Proteomes" id="UP000750711"/>
    </source>
</evidence>
<proteinExistence type="predicted"/>
<dbReference type="EMBL" id="JAGHQM010000338">
    <property type="protein sequence ID" value="KAH0562494.1"/>
    <property type="molecule type" value="Genomic_DNA"/>
</dbReference>